<name>A0ABN6SZG0_9MOLU</name>
<proteinExistence type="predicted"/>
<keyword evidence="2" id="KW-1185">Reference proteome</keyword>
<sequence>MDNIELQSVCDENIESLNNEVDKWKQINSIDLSDSHSHLASVSISGHSI</sequence>
<gene>
    <name evidence="1" type="ORF">SHM_05770</name>
</gene>
<evidence type="ECO:0000313" key="2">
    <source>
        <dbReference type="Proteomes" id="UP001163387"/>
    </source>
</evidence>
<evidence type="ECO:0000313" key="1">
    <source>
        <dbReference type="EMBL" id="BDT02931.1"/>
    </source>
</evidence>
<accession>A0ABN6SZG0</accession>
<dbReference type="Proteomes" id="UP001163387">
    <property type="component" value="Chromosome"/>
</dbReference>
<dbReference type="RefSeq" id="WP_281749113.1">
    <property type="nucleotide sequence ID" value="NZ_AP026933.1"/>
</dbReference>
<dbReference type="EMBL" id="AP026933">
    <property type="protein sequence ID" value="BDT02931.1"/>
    <property type="molecule type" value="Genomic_DNA"/>
</dbReference>
<protein>
    <submittedName>
        <fullName evidence="1">Uncharacterized protein</fullName>
    </submittedName>
</protein>
<organism evidence="1 2">
    <name type="scientific">Spiroplasma ixodetis</name>
    <dbReference type="NCBI Taxonomy" id="2141"/>
    <lineage>
        <taxon>Bacteria</taxon>
        <taxon>Bacillati</taxon>
        <taxon>Mycoplasmatota</taxon>
        <taxon>Mollicutes</taxon>
        <taxon>Entomoplasmatales</taxon>
        <taxon>Spiroplasmataceae</taxon>
        <taxon>Spiroplasma</taxon>
    </lineage>
</organism>
<reference evidence="1 2" key="1">
    <citation type="journal article" date="2022" name="Front. Microbiol.">
        <title>Male-killing mechanisms vary between Spiroplasma species.</title>
        <authorList>
            <person name="Arai H."/>
            <person name="Inoue M."/>
            <person name="Kageyama D."/>
        </authorList>
    </citation>
    <scope>NUCLEOTIDE SEQUENCE [LARGE SCALE GENOMIC DNA]</scope>
    <source>
        <strain evidence="2">sHm</strain>
    </source>
</reference>